<reference evidence="1" key="2">
    <citation type="submission" date="2020-09" db="EMBL/GenBank/DDBJ databases">
        <authorList>
            <person name="Sun Q."/>
            <person name="Zhou Y."/>
        </authorList>
    </citation>
    <scope>NUCLEOTIDE SEQUENCE</scope>
    <source>
        <strain evidence="1">CGMCC 1.12997</strain>
    </source>
</reference>
<dbReference type="EMBL" id="BMGT01000004">
    <property type="protein sequence ID" value="GGG86756.1"/>
    <property type="molecule type" value="Genomic_DNA"/>
</dbReference>
<keyword evidence="2" id="KW-1185">Reference proteome</keyword>
<dbReference type="AlphaFoldDB" id="A0A917HRI2"/>
<accession>A0A917HRI2</accession>
<protein>
    <submittedName>
        <fullName evidence="1">Uncharacterized protein</fullName>
    </submittedName>
</protein>
<gene>
    <name evidence="1" type="ORF">GCM10011585_33390</name>
</gene>
<comment type="caution">
    <text evidence="1">The sequence shown here is derived from an EMBL/GenBank/DDBJ whole genome shotgun (WGS) entry which is preliminary data.</text>
</comment>
<reference evidence="1" key="1">
    <citation type="journal article" date="2014" name="Int. J. Syst. Evol. Microbiol.">
        <title>Complete genome sequence of Corynebacterium casei LMG S-19264T (=DSM 44701T), isolated from a smear-ripened cheese.</title>
        <authorList>
            <consortium name="US DOE Joint Genome Institute (JGI-PGF)"/>
            <person name="Walter F."/>
            <person name="Albersmeier A."/>
            <person name="Kalinowski J."/>
            <person name="Ruckert C."/>
        </authorList>
    </citation>
    <scope>NUCLEOTIDE SEQUENCE</scope>
    <source>
        <strain evidence="1">CGMCC 1.12997</strain>
    </source>
</reference>
<evidence type="ECO:0000313" key="1">
    <source>
        <dbReference type="EMBL" id="GGG86756.1"/>
    </source>
</evidence>
<organism evidence="1 2">
    <name type="scientific">Edaphobacter dinghuensis</name>
    <dbReference type="NCBI Taxonomy" id="1560005"/>
    <lineage>
        <taxon>Bacteria</taxon>
        <taxon>Pseudomonadati</taxon>
        <taxon>Acidobacteriota</taxon>
        <taxon>Terriglobia</taxon>
        <taxon>Terriglobales</taxon>
        <taxon>Acidobacteriaceae</taxon>
        <taxon>Edaphobacter</taxon>
    </lineage>
</organism>
<name>A0A917HRI2_9BACT</name>
<evidence type="ECO:0000313" key="2">
    <source>
        <dbReference type="Proteomes" id="UP000647241"/>
    </source>
</evidence>
<sequence length="47" mass="5371">MLKRTLIEFIAEMDCTAVQNVTQDIESQQRSNIALDQFCEAMEDAGY</sequence>
<proteinExistence type="predicted"/>
<dbReference type="RefSeq" id="WP_188555382.1">
    <property type="nucleotide sequence ID" value="NZ_BMGT01000004.1"/>
</dbReference>
<dbReference type="Proteomes" id="UP000647241">
    <property type="component" value="Unassembled WGS sequence"/>
</dbReference>